<dbReference type="KEGG" id="spai:FPZ24_11990"/>
<dbReference type="InterPro" id="IPR004753">
    <property type="entry name" value="MreB"/>
</dbReference>
<dbReference type="EMBL" id="CP042306">
    <property type="protein sequence ID" value="QDZ08113.1"/>
    <property type="molecule type" value="Genomic_DNA"/>
</dbReference>
<organism evidence="7 8">
    <name type="scientific">Sphingomonas panacisoli</name>
    <dbReference type="NCBI Taxonomy" id="1813879"/>
    <lineage>
        <taxon>Bacteria</taxon>
        <taxon>Pseudomonadati</taxon>
        <taxon>Pseudomonadota</taxon>
        <taxon>Alphaproteobacteria</taxon>
        <taxon>Sphingomonadales</taxon>
        <taxon>Sphingomonadaceae</taxon>
        <taxon>Sphingomonas</taxon>
    </lineage>
</organism>
<evidence type="ECO:0000256" key="4">
    <source>
        <dbReference type="ARBA" id="ARBA00022960"/>
    </source>
</evidence>
<keyword evidence="1 6" id="KW-0963">Cytoplasm</keyword>
<gene>
    <name evidence="6" type="primary">mreB</name>
    <name evidence="7" type="ORF">FPZ24_11990</name>
</gene>
<dbReference type="InterPro" id="IPR043129">
    <property type="entry name" value="ATPase_NBD"/>
</dbReference>
<comment type="function">
    <text evidence="6">Forms membrane-associated dynamic filaments that are essential for cell shape determination. Acts by regulating cell wall synthesis and cell elongation, and thus cell shape. A feedback loop between cell geometry and MreB localization may maintain elongated cell shape by targeting cell wall growth to regions of negative cell wall curvature.</text>
</comment>
<evidence type="ECO:0000313" key="7">
    <source>
        <dbReference type="EMBL" id="QDZ08113.1"/>
    </source>
</evidence>
<dbReference type="PRINTS" id="PR01652">
    <property type="entry name" value="SHAPEPROTEIN"/>
</dbReference>
<dbReference type="GO" id="GO:0008360">
    <property type="term" value="P:regulation of cell shape"/>
    <property type="evidence" value="ECO:0007669"/>
    <property type="project" value="UniProtKB-UniRule"/>
</dbReference>
<comment type="similarity">
    <text evidence="5 6">Belongs to the FtsA/MreB family.</text>
</comment>
<proteinExistence type="inferred from homology"/>
<dbReference type="HAMAP" id="MF_02207">
    <property type="entry name" value="MreB"/>
    <property type="match status" value="1"/>
</dbReference>
<dbReference type="OrthoDB" id="9768127at2"/>
<feature type="binding site" evidence="6">
    <location>
        <begin position="220"/>
        <end position="223"/>
    </location>
    <ligand>
        <name>ATP</name>
        <dbReference type="ChEBI" id="CHEBI:30616"/>
    </ligand>
</feature>
<protein>
    <recommendedName>
        <fullName evidence="6">Cell shape-determining protein MreB</fullName>
    </recommendedName>
</protein>
<comment type="caution">
    <text evidence="6">Lacks conserved residue(s) required for the propagation of feature annotation.</text>
</comment>
<dbReference type="AlphaFoldDB" id="A0A5B8LIV7"/>
<evidence type="ECO:0000256" key="2">
    <source>
        <dbReference type="ARBA" id="ARBA00022741"/>
    </source>
</evidence>
<evidence type="ECO:0000313" key="8">
    <source>
        <dbReference type="Proteomes" id="UP000315673"/>
    </source>
</evidence>
<keyword evidence="2 6" id="KW-0547">Nucleotide-binding</keyword>
<dbReference type="Gene3D" id="3.30.420.40">
    <property type="match status" value="2"/>
</dbReference>
<reference evidence="7 8" key="1">
    <citation type="submission" date="2019-07" db="EMBL/GenBank/DDBJ databases">
        <title>Full genome sequence of Sphingomonas sp. 4R-6-7(HKS19).</title>
        <authorList>
            <person name="Im W.-T."/>
        </authorList>
    </citation>
    <scope>NUCLEOTIDE SEQUENCE [LARGE SCALE GENOMIC DNA]</scope>
    <source>
        <strain evidence="7 8">HKS19</strain>
    </source>
</reference>
<dbReference type="NCBIfam" id="NF010539">
    <property type="entry name" value="PRK13927.1"/>
    <property type="match status" value="1"/>
</dbReference>
<evidence type="ECO:0000256" key="5">
    <source>
        <dbReference type="ARBA" id="ARBA00023458"/>
    </source>
</evidence>
<evidence type="ECO:0000256" key="1">
    <source>
        <dbReference type="ARBA" id="ARBA00022490"/>
    </source>
</evidence>
<keyword evidence="4 6" id="KW-0133">Cell shape</keyword>
<evidence type="ECO:0000256" key="6">
    <source>
        <dbReference type="HAMAP-Rule" id="MF_02207"/>
    </source>
</evidence>
<dbReference type="Pfam" id="PF06723">
    <property type="entry name" value="MreB_Mbl"/>
    <property type="match status" value="1"/>
</dbReference>
<comment type="subunit">
    <text evidence="6">Forms polymers.</text>
</comment>
<name>A0A5B8LIV7_9SPHN</name>
<dbReference type="PANTHER" id="PTHR42749:SF1">
    <property type="entry name" value="CELL SHAPE-DETERMINING PROTEIN MREB"/>
    <property type="match status" value="1"/>
</dbReference>
<keyword evidence="3 6" id="KW-0067">ATP-binding</keyword>
<sequence length="351" mass="36500">MGPIIRIPRFLSTTSNDMAIDLGTVNTIVYLRGQGIVLNEPSVVAIEFLDGAPRLRAFGMEAKLMIGRTPRGTSTVRPMRDGVIADVDIAEQMIKAFIDKAHGGPSRLPRRPNVAICIPSGATEVERRAIRQAATNAGARSVSLIEEPMAAAIGAGLPVNDPVGTMVVDIGGGTTDIAVISLGSVVRHASARVGGDRMDEAITSSIRRNHNLVIGETTAERIKIAIGIARMPTNGPGLAMAVRGRDLVNGVPREIEVAQADFAGPLSDLVDQVVETVMLTLAATEPELAVDIHSHGIVMTGGGSMLPGIDEALTKATGVSVVVAETALTAVAIGAGRALEDNAYANVLMST</sequence>
<dbReference type="SUPFAM" id="SSF53067">
    <property type="entry name" value="Actin-like ATPase domain"/>
    <property type="match status" value="2"/>
</dbReference>
<dbReference type="PANTHER" id="PTHR42749">
    <property type="entry name" value="CELL SHAPE-DETERMINING PROTEIN MREB"/>
    <property type="match status" value="1"/>
</dbReference>
<feature type="binding site" evidence="6">
    <location>
        <begin position="172"/>
        <end position="174"/>
    </location>
    <ligand>
        <name>ATP</name>
        <dbReference type="ChEBI" id="CHEBI:30616"/>
    </ligand>
</feature>
<dbReference type="NCBIfam" id="TIGR00904">
    <property type="entry name" value="mreB"/>
    <property type="match status" value="1"/>
</dbReference>
<dbReference type="GO" id="GO:0005737">
    <property type="term" value="C:cytoplasm"/>
    <property type="evidence" value="ECO:0007669"/>
    <property type="project" value="UniProtKB-SubCell"/>
</dbReference>
<accession>A0A5B8LIV7</accession>
<dbReference type="GO" id="GO:0000902">
    <property type="term" value="P:cell morphogenesis"/>
    <property type="evidence" value="ECO:0007669"/>
    <property type="project" value="InterPro"/>
</dbReference>
<comment type="subcellular location">
    <subcellularLocation>
        <location evidence="6">Cytoplasm</location>
    </subcellularLocation>
    <text evidence="6">Membrane-associated.</text>
</comment>
<dbReference type="GO" id="GO:0005524">
    <property type="term" value="F:ATP binding"/>
    <property type="evidence" value="ECO:0007669"/>
    <property type="project" value="UniProtKB-KW"/>
</dbReference>
<evidence type="ECO:0000256" key="3">
    <source>
        <dbReference type="ARBA" id="ARBA00022840"/>
    </source>
</evidence>
<keyword evidence="8" id="KW-1185">Reference proteome</keyword>
<dbReference type="InterPro" id="IPR056546">
    <property type="entry name" value="MreB_MamK-like"/>
</dbReference>
<dbReference type="CDD" id="cd10225">
    <property type="entry name" value="ASKHA_NBD_MreB-like"/>
    <property type="match status" value="1"/>
</dbReference>
<dbReference type="Proteomes" id="UP000315673">
    <property type="component" value="Chromosome"/>
</dbReference>